<dbReference type="FunFam" id="3.80.10.10:FF:000116">
    <property type="entry name" value="Leucine-rich repeat-containing protein 40"/>
    <property type="match status" value="1"/>
</dbReference>
<dbReference type="Proteomes" id="UP001152759">
    <property type="component" value="Chromosome 6"/>
</dbReference>
<dbReference type="FunFam" id="3.80.10.10:FF:000193">
    <property type="entry name" value="Leucine-rich repeat-containing protein 40"/>
    <property type="match status" value="1"/>
</dbReference>
<dbReference type="AlphaFoldDB" id="A0A9P0AIF2"/>
<organism evidence="3 4">
    <name type="scientific">Bemisia tabaci</name>
    <name type="common">Sweetpotato whitefly</name>
    <name type="synonym">Aleurodes tabaci</name>
    <dbReference type="NCBI Taxonomy" id="7038"/>
    <lineage>
        <taxon>Eukaryota</taxon>
        <taxon>Metazoa</taxon>
        <taxon>Ecdysozoa</taxon>
        <taxon>Arthropoda</taxon>
        <taxon>Hexapoda</taxon>
        <taxon>Insecta</taxon>
        <taxon>Pterygota</taxon>
        <taxon>Neoptera</taxon>
        <taxon>Paraneoptera</taxon>
        <taxon>Hemiptera</taxon>
        <taxon>Sternorrhyncha</taxon>
        <taxon>Aleyrodoidea</taxon>
        <taxon>Aleyrodidae</taxon>
        <taxon>Aleyrodinae</taxon>
        <taxon>Bemisia</taxon>
    </lineage>
</organism>
<keyword evidence="4" id="KW-1185">Reference proteome</keyword>
<evidence type="ECO:0000313" key="4">
    <source>
        <dbReference type="Proteomes" id="UP001152759"/>
    </source>
</evidence>
<dbReference type="InterPro" id="IPR003591">
    <property type="entry name" value="Leu-rich_rpt_typical-subtyp"/>
</dbReference>
<protein>
    <recommendedName>
        <fullName evidence="5">Leucine-rich repeat-containing protein 40</fullName>
    </recommendedName>
</protein>
<gene>
    <name evidence="3" type="ORF">BEMITA_LOCUS9798</name>
</gene>
<dbReference type="InterPro" id="IPR032675">
    <property type="entry name" value="LRR_dom_sf"/>
</dbReference>
<reference evidence="3" key="1">
    <citation type="submission" date="2021-12" db="EMBL/GenBank/DDBJ databases">
        <authorList>
            <person name="King R."/>
        </authorList>
    </citation>
    <scope>NUCLEOTIDE SEQUENCE</scope>
</reference>
<dbReference type="KEGG" id="btab:109033872"/>
<dbReference type="EMBL" id="OU963867">
    <property type="protein sequence ID" value="CAH0391151.1"/>
    <property type="molecule type" value="Genomic_DNA"/>
</dbReference>
<dbReference type="PROSITE" id="PS51450">
    <property type="entry name" value="LRR"/>
    <property type="match status" value="6"/>
</dbReference>
<evidence type="ECO:0000313" key="3">
    <source>
        <dbReference type="EMBL" id="CAH0391151.1"/>
    </source>
</evidence>
<dbReference type="Gene3D" id="3.80.10.10">
    <property type="entry name" value="Ribonuclease Inhibitor"/>
    <property type="match status" value="4"/>
</dbReference>
<name>A0A9P0AIF2_BEMTA</name>
<proteinExistence type="predicted"/>
<sequence>MANRKASGIPQLKRLRSLSRQRVKANESSLIISGSPNSIFNYQHPSDDDKVLTTDVIMKAKDTGVLQLSEKGLVSAVPVVTFLTKQNEPERGRKVDFDDVESKKWWEEACLTTIDLSYNHITEIPSQLSVVHSLTHLNLQHNSLKALPDQLSYLHNLNELNLNHNHFKQIPMAVYSLPKLKVLSMTNNELVKVDYEIGDVVTLTFLDLSYNKIDSIPISMCQLVSLTCLNLESNLIRELPLELKFLTALEVFKAGKNLVAELPTFEFMSSIHMIDAARNQISSFPCLKMCHRLKELILSHNNIMVITAENIENLSSVSIMDLSNNNLAKLPDELGYLSSLTNLNVSSNSLVELPSTLCKLSNLKVLLVKSNPLDIRQDIINGGTNRVLQYLATKFMERQTSPPVSNTSPYSSEKNTRLPDKYTLRKRRALHLSGYSLTCVPESVLTDAEEAEVQLVDLSNNLLTDIPAEMGKLAKNLQELNLSKNTISSLSENIKPFINLWFLDLSCNRLSRLPEEFSELQHLKEVDLSFNLFTEMPSPLFNCTHIERISFENNKISKFNVKGLSQLTQLAVLNLTNNDLQQIPPEVGNLTQLIDLQLAGNGIRHPRREILETDTRTLLSWLRSRIP</sequence>
<evidence type="ECO:0000256" key="2">
    <source>
        <dbReference type="ARBA" id="ARBA00022737"/>
    </source>
</evidence>
<keyword evidence="2" id="KW-0677">Repeat</keyword>
<keyword evidence="1" id="KW-0433">Leucine-rich repeat</keyword>
<dbReference type="GO" id="GO:0005737">
    <property type="term" value="C:cytoplasm"/>
    <property type="evidence" value="ECO:0007669"/>
    <property type="project" value="TreeGrafter"/>
</dbReference>
<dbReference type="PANTHER" id="PTHR48051">
    <property type="match status" value="1"/>
</dbReference>
<dbReference type="SMART" id="SM00369">
    <property type="entry name" value="LRR_TYP"/>
    <property type="match status" value="12"/>
</dbReference>
<dbReference type="InterPro" id="IPR001611">
    <property type="entry name" value="Leu-rich_rpt"/>
</dbReference>
<dbReference type="InterPro" id="IPR050216">
    <property type="entry name" value="LRR_domain-containing"/>
</dbReference>
<dbReference type="SUPFAM" id="SSF52058">
    <property type="entry name" value="L domain-like"/>
    <property type="match status" value="2"/>
</dbReference>
<evidence type="ECO:0000256" key="1">
    <source>
        <dbReference type="ARBA" id="ARBA00022614"/>
    </source>
</evidence>
<accession>A0A9P0AIF2</accession>
<dbReference type="PANTHER" id="PTHR48051:SF1">
    <property type="entry name" value="RAS SUPPRESSOR PROTEIN 1"/>
    <property type="match status" value="1"/>
</dbReference>
<dbReference type="SMART" id="SM00364">
    <property type="entry name" value="LRR_BAC"/>
    <property type="match status" value="8"/>
</dbReference>
<evidence type="ECO:0008006" key="5">
    <source>
        <dbReference type="Google" id="ProtNLM"/>
    </source>
</evidence>
<dbReference type="Pfam" id="PF13855">
    <property type="entry name" value="LRR_8"/>
    <property type="match status" value="5"/>
</dbReference>